<feature type="domain" description="ATPase dynein-related AAA" evidence="1">
    <location>
        <begin position="157"/>
        <end position="349"/>
    </location>
</feature>
<sequence>MIYISKFRSNDLNPSKGKQIEFNKTVIDNFFEFTDREHIVTFECHSILHTDIKENIRVELKLSPSRGDYKIYQNSDGSKDLKDYFLETLHLKSDENLGDYFAIKKKTSAIYILYYIPKSTLFSNFFSIASSDQFLFIPEDLEKIEEKPETLIPRQIIYYGAPGTGKSHSVKRETEEWEKKGRVVRTTFHPDSDYSTFVGAYKPTTESVQRYDIYNKPITKDGQPVMEQVITYEFVAQAFLHAYINAWKNREEPEFLIIEEINRGNCAQIFGDLFQLLDRGDDGYSEYSVRADKDLQKHLTNAFADVVLDDYPKVKSGEVLILPKNLYLRATMNTSDQSLFPIDSAFKRRWDWKYIPIAKGKDNDGVELNWMIVIDDKRYDWWTFVKTINKHVFDTTNSEDKQLGFFFCKAKGDIIDVETFVSKVVFYLWNDVFKDFGFDAPIFADKEDETNPKLSFDKFYNIDGKVNKSKVILFLTNLGLTPLTSLEDSDTNEFLDEDGNAKDTINKDFSKYSINEVGSYSKGKVVQQAVEMYAKTHPDMSAEQFVEQWMGLKVNVPNFIESKATYEARVMQSKDIRVHEKAKSVTLPNGDIIYVSNQYNPSRINEFISKVNAANWGITIKKV</sequence>
<dbReference type="Proteomes" id="UP000283855">
    <property type="component" value="Unassembled WGS sequence"/>
</dbReference>
<dbReference type="SUPFAM" id="SSF52540">
    <property type="entry name" value="P-loop containing nucleoside triphosphate hydrolases"/>
    <property type="match status" value="1"/>
</dbReference>
<reference evidence="2 3" key="1">
    <citation type="submission" date="2018-08" db="EMBL/GenBank/DDBJ databases">
        <title>A genome reference for cultivated species of the human gut microbiota.</title>
        <authorList>
            <person name="Zou Y."/>
            <person name="Xue W."/>
            <person name="Luo G."/>
        </authorList>
    </citation>
    <scope>NUCLEOTIDE SEQUENCE [LARGE SCALE GENOMIC DNA]</scope>
    <source>
        <strain evidence="2 3">AM42-38</strain>
    </source>
</reference>
<protein>
    <submittedName>
        <fullName evidence="2">GTPase</fullName>
    </submittedName>
</protein>
<organism evidence="2 3">
    <name type="scientific">Phocaeicola coprophilus</name>
    <dbReference type="NCBI Taxonomy" id="387090"/>
    <lineage>
        <taxon>Bacteria</taxon>
        <taxon>Pseudomonadati</taxon>
        <taxon>Bacteroidota</taxon>
        <taxon>Bacteroidia</taxon>
        <taxon>Bacteroidales</taxon>
        <taxon>Bacteroidaceae</taxon>
        <taxon>Phocaeicola</taxon>
    </lineage>
</organism>
<dbReference type="Gene3D" id="3.40.50.300">
    <property type="entry name" value="P-loop containing nucleotide triphosphate hydrolases"/>
    <property type="match status" value="1"/>
</dbReference>
<gene>
    <name evidence="2" type="ORF">DW921_11550</name>
</gene>
<dbReference type="GO" id="GO:0005524">
    <property type="term" value="F:ATP binding"/>
    <property type="evidence" value="ECO:0007669"/>
    <property type="project" value="InterPro"/>
</dbReference>
<dbReference type="InterPro" id="IPR011704">
    <property type="entry name" value="ATPase_dyneun-rel_AAA"/>
</dbReference>
<dbReference type="AlphaFoldDB" id="A0A413SX94"/>
<dbReference type="GO" id="GO:0016887">
    <property type="term" value="F:ATP hydrolysis activity"/>
    <property type="evidence" value="ECO:0007669"/>
    <property type="project" value="InterPro"/>
</dbReference>
<evidence type="ECO:0000313" key="3">
    <source>
        <dbReference type="Proteomes" id="UP000283855"/>
    </source>
</evidence>
<evidence type="ECO:0000313" key="2">
    <source>
        <dbReference type="EMBL" id="RHA73999.1"/>
    </source>
</evidence>
<dbReference type="PANTHER" id="PTHR37291">
    <property type="entry name" value="5-METHYLCYTOSINE-SPECIFIC RESTRICTION ENZYME B"/>
    <property type="match status" value="1"/>
</dbReference>
<dbReference type="PANTHER" id="PTHR37291:SF1">
    <property type="entry name" value="TYPE IV METHYL-DIRECTED RESTRICTION ENZYME ECOKMCRB SUBUNIT"/>
    <property type="match status" value="1"/>
</dbReference>
<proteinExistence type="predicted"/>
<dbReference type="Pfam" id="PF07728">
    <property type="entry name" value="AAA_5"/>
    <property type="match status" value="1"/>
</dbReference>
<dbReference type="RefSeq" id="WP_118400747.1">
    <property type="nucleotide sequence ID" value="NZ_CABJGD010000028.1"/>
</dbReference>
<name>A0A413SX94_9BACT</name>
<accession>A0A413SX94</accession>
<comment type="caution">
    <text evidence="2">The sequence shown here is derived from an EMBL/GenBank/DDBJ whole genome shotgun (WGS) entry which is preliminary data.</text>
</comment>
<dbReference type="EMBL" id="QSFT01000028">
    <property type="protein sequence ID" value="RHA73999.1"/>
    <property type="molecule type" value="Genomic_DNA"/>
</dbReference>
<dbReference type="InterPro" id="IPR052934">
    <property type="entry name" value="Methyl-DNA_Rec/Restrict_Enz"/>
</dbReference>
<dbReference type="InterPro" id="IPR027417">
    <property type="entry name" value="P-loop_NTPase"/>
</dbReference>
<evidence type="ECO:0000259" key="1">
    <source>
        <dbReference type="Pfam" id="PF07728"/>
    </source>
</evidence>